<accession>A0A382X1J0</accession>
<reference evidence="1" key="1">
    <citation type="submission" date="2018-05" db="EMBL/GenBank/DDBJ databases">
        <authorList>
            <person name="Lanie J.A."/>
            <person name="Ng W.-L."/>
            <person name="Kazmierczak K.M."/>
            <person name="Andrzejewski T.M."/>
            <person name="Davidsen T.M."/>
            <person name="Wayne K.J."/>
            <person name="Tettelin H."/>
            <person name="Glass J.I."/>
            <person name="Rusch D."/>
            <person name="Podicherti R."/>
            <person name="Tsui H.-C.T."/>
            <person name="Winkler M.E."/>
        </authorList>
    </citation>
    <scope>NUCLEOTIDE SEQUENCE</scope>
</reference>
<proteinExistence type="predicted"/>
<dbReference type="AlphaFoldDB" id="A0A382X1J0"/>
<sequence>MVAGILFVKNYLKPTEILYSGTIETPNITEP</sequence>
<organism evidence="1">
    <name type="scientific">marine metagenome</name>
    <dbReference type="NCBI Taxonomy" id="408172"/>
    <lineage>
        <taxon>unclassified sequences</taxon>
        <taxon>metagenomes</taxon>
        <taxon>ecological metagenomes</taxon>
    </lineage>
</organism>
<feature type="non-terminal residue" evidence="1">
    <location>
        <position position="31"/>
    </location>
</feature>
<dbReference type="EMBL" id="UINC01164055">
    <property type="protein sequence ID" value="SVD64699.1"/>
    <property type="molecule type" value="Genomic_DNA"/>
</dbReference>
<gene>
    <name evidence="1" type="ORF">METZ01_LOCUS417553</name>
</gene>
<name>A0A382X1J0_9ZZZZ</name>
<protein>
    <submittedName>
        <fullName evidence="1">Uncharacterized protein</fullName>
    </submittedName>
</protein>
<evidence type="ECO:0000313" key="1">
    <source>
        <dbReference type="EMBL" id="SVD64699.1"/>
    </source>
</evidence>